<feature type="region of interest" description="Disordered" evidence="1">
    <location>
        <begin position="396"/>
        <end position="423"/>
    </location>
</feature>
<evidence type="ECO:0000313" key="4">
    <source>
        <dbReference type="Proteomes" id="UP000837801"/>
    </source>
</evidence>
<evidence type="ECO:0000259" key="2">
    <source>
        <dbReference type="Pfam" id="PF25289"/>
    </source>
</evidence>
<dbReference type="EMBL" id="CAKXYY010000004">
    <property type="protein sequence ID" value="CAH2351663.1"/>
    <property type="molecule type" value="Genomic_DNA"/>
</dbReference>
<feature type="region of interest" description="Disordered" evidence="1">
    <location>
        <begin position="183"/>
        <end position="217"/>
    </location>
</feature>
<evidence type="ECO:0000313" key="3">
    <source>
        <dbReference type="EMBL" id="CAH2351663.1"/>
    </source>
</evidence>
<dbReference type="Proteomes" id="UP000837801">
    <property type="component" value="Unassembled WGS sequence"/>
</dbReference>
<keyword evidence="4" id="KW-1185">Reference proteome</keyword>
<dbReference type="OrthoDB" id="5354116at2759"/>
<feature type="domain" description="DUF7877" evidence="2">
    <location>
        <begin position="9"/>
        <end position="98"/>
    </location>
</feature>
<comment type="caution">
    <text evidence="3">The sequence shown here is derived from an EMBL/GenBank/DDBJ whole genome shotgun (WGS) entry which is preliminary data.</text>
</comment>
<reference evidence="3" key="1">
    <citation type="submission" date="2022-03" db="EMBL/GenBank/DDBJ databases">
        <authorList>
            <person name="Legras J.-L."/>
            <person name="Devillers H."/>
            <person name="Grondin C."/>
        </authorList>
    </citation>
    <scope>NUCLEOTIDE SEQUENCE</scope>
    <source>
        <strain evidence="3">CLIB 1423</strain>
    </source>
</reference>
<dbReference type="Pfam" id="PF25289">
    <property type="entry name" value="DUF7877"/>
    <property type="match status" value="1"/>
</dbReference>
<dbReference type="AlphaFoldDB" id="A0A9P0VX89"/>
<sequence length="571" mass="64663">MSNTKDISSFLKDIYTVIQLADSDSKVLSTPIPKSFLEEKPDDILDSFAEHIKEHPLDDEATTTSINLKIEKKEYKSFYQLFHDIKISSSSLIQKYKVGSSIYNRIDFFYKFTTELLLRESSRLRLSLSTTESSEETDFESQFAEDFDKISSTYSSENGEVIYLINKIDDPASIQQPIQSSLYPHNQQQPEPPKQKNQPLFTSLTGKSSVDKRPTLIPDPYQLTQVVPNSRLAYRESAKLNSLSPPISKIPPPTSQPTEMMNNFFHPNWYTLAVPSWLNYQAVRKQISSGATSFTGKTTDEVSSTKAYNSYVKSFAPTVDSRSSIISQDFKSNIWLEHIGFDEINEIRDRFLESKKPLIESSIEDSVDKITSDEETKVAVEGDDEIKNEEPINGKVEGTESEINGNTAGETAQKENETATDAETDAPKISLDNLINWDPSKIELLDDLKEDAEKIIESPKSFQRLISVHLLKLNKLRQQRFVGSNPSPIPSPVEIKLYEKIMKLLTLFMKNNNVTTNQLSLQFSKRLPVLMNEYVGSLPGSVVSTKNYTGNIPKNARLPSIRGPYKKKNRM</sequence>
<feature type="compositionally biased region" description="Polar residues" evidence="1">
    <location>
        <begin position="401"/>
        <end position="410"/>
    </location>
</feature>
<protein>
    <submittedName>
        <fullName evidence="3">Chromatin structure-remodeling complex protein Rsc58p</fullName>
    </submittedName>
</protein>
<organism evidence="3 4">
    <name type="scientific">[Candida] railenensis</name>
    <dbReference type="NCBI Taxonomy" id="45579"/>
    <lineage>
        <taxon>Eukaryota</taxon>
        <taxon>Fungi</taxon>
        <taxon>Dikarya</taxon>
        <taxon>Ascomycota</taxon>
        <taxon>Saccharomycotina</taxon>
        <taxon>Pichiomycetes</taxon>
        <taxon>Debaryomycetaceae</taxon>
        <taxon>Kurtzmaniella</taxon>
    </lineage>
</organism>
<accession>A0A9P0VX89</accession>
<feature type="compositionally biased region" description="Low complexity" evidence="1">
    <location>
        <begin position="184"/>
        <end position="199"/>
    </location>
</feature>
<gene>
    <name evidence="3" type="ORF">CLIB1423_04S03180</name>
</gene>
<dbReference type="InterPro" id="IPR057199">
    <property type="entry name" value="DUF7877"/>
</dbReference>
<name>A0A9P0VX89_9ASCO</name>
<proteinExistence type="predicted"/>
<evidence type="ECO:0000256" key="1">
    <source>
        <dbReference type="SAM" id="MobiDB-lite"/>
    </source>
</evidence>